<dbReference type="InterPro" id="IPR011050">
    <property type="entry name" value="Pectin_lyase_fold/virulence"/>
</dbReference>
<evidence type="ECO:0000313" key="5">
    <source>
        <dbReference type="Proteomes" id="UP001594288"/>
    </source>
</evidence>
<dbReference type="PANTHER" id="PTHR22990">
    <property type="entry name" value="F-BOX ONLY PROTEIN"/>
    <property type="match status" value="1"/>
</dbReference>
<keyword evidence="1" id="KW-0677">Repeat</keyword>
<evidence type="ECO:0000256" key="2">
    <source>
        <dbReference type="SAM" id="SignalP"/>
    </source>
</evidence>
<evidence type="ECO:0000313" key="4">
    <source>
        <dbReference type="EMBL" id="MFC1799600.1"/>
    </source>
</evidence>
<evidence type="ECO:0000259" key="3">
    <source>
        <dbReference type="Pfam" id="PF05048"/>
    </source>
</evidence>
<feature type="signal peptide" evidence="2">
    <location>
        <begin position="1"/>
        <end position="23"/>
    </location>
</feature>
<reference evidence="4 5" key="1">
    <citation type="submission" date="2024-09" db="EMBL/GenBank/DDBJ databases">
        <authorList>
            <person name="D'Angelo T."/>
        </authorList>
    </citation>
    <scope>NUCLEOTIDE SEQUENCE [LARGE SCALE GENOMIC DNA]</scope>
    <source>
        <strain evidence="4">SAG AM-311-F02</strain>
    </source>
</reference>
<dbReference type="InterPro" id="IPR012334">
    <property type="entry name" value="Pectin_lyas_fold"/>
</dbReference>
<name>A0ABV6YNG0_UNCEI</name>
<comment type="caution">
    <text evidence="4">The sequence shown here is derived from an EMBL/GenBank/DDBJ whole genome shotgun (WGS) entry which is preliminary data.</text>
</comment>
<dbReference type="Proteomes" id="UP001594288">
    <property type="component" value="Unassembled WGS sequence"/>
</dbReference>
<dbReference type="InterPro" id="IPR007742">
    <property type="entry name" value="NosD_dom"/>
</dbReference>
<proteinExistence type="predicted"/>
<keyword evidence="2" id="KW-0732">Signal</keyword>
<gene>
    <name evidence="4" type="ORF">ACFL2Z_01655</name>
</gene>
<dbReference type="Pfam" id="PF05048">
    <property type="entry name" value="NosD"/>
    <property type="match status" value="1"/>
</dbReference>
<dbReference type="EMBL" id="JBHPEI010000015">
    <property type="protein sequence ID" value="MFC1799600.1"/>
    <property type="molecule type" value="Genomic_DNA"/>
</dbReference>
<dbReference type="SUPFAM" id="SSF51126">
    <property type="entry name" value="Pectin lyase-like"/>
    <property type="match status" value="1"/>
</dbReference>
<dbReference type="Gene3D" id="2.160.20.10">
    <property type="entry name" value="Single-stranded right-handed beta-helix, Pectin lyase-like"/>
    <property type="match status" value="2"/>
</dbReference>
<sequence>MVEFRCALVLSCLFLALTTPVHATECECGDTLTTDTILTADLLDCPEHGLTLDADGITLDGNGYRISGAGIGVGIKINGRDGVVVKNCEISDFEDGIKIRPGSERDSIGSNTIRDNTRYGIYSAGLWESTNGHSVISGNNIIDNDDSGIHFTYTHDDTIFDNVIMGNTEKGICIDGQQQTSRNSYNQVLGNEITGSNYGVYIGWAYGYQYVIGNTITDNSYGISIWSTGFWTTFSGNTIHRNALHGISAVGCFLLVMEDNDVQHNGQGFYVRGSGLSASSESRLVSNTIRNNVNNGIYLDRQSGDWELMDLAITGNDISDNLGYGLYVGSAGVTSDSIYGNEFAANVLGNAYEVTGVTGNMWHTDSTGNLWDDWVLNPGYPEGIYYVDGPGDGIDSLPGRTAGVPYSEEPAPATWGGIKSLFR</sequence>
<dbReference type="SMART" id="SM00710">
    <property type="entry name" value="PbH1"/>
    <property type="match status" value="10"/>
</dbReference>
<accession>A0ABV6YNG0</accession>
<keyword evidence="5" id="KW-1185">Reference proteome</keyword>
<feature type="chain" id="PRO_5047145239" evidence="2">
    <location>
        <begin position="24"/>
        <end position="423"/>
    </location>
</feature>
<dbReference type="InterPro" id="IPR051550">
    <property type="entry name" value="SCF-Subunits/Alg-Epimerases"/>
</dbReference>
<dbReference type="InterPro" id="IPR006626">
    <property type="entry name" value="PbH1"/>
</dbReference>
<protein>
    <submittedName>
        <fullName evidence="4">Nitrous oxide reductase family maturation protein NosD</fullName>
    </submittedName>
</protein>
<dbReference type="PANTHER" id="PTHR22990:SF15">
    <property type="entry name" value="F-BOX ONLY PROTEIN 10"/>
    <property type="match status" value="1"/>
</dbReference>
<evidence type="ECO:0000256" key="1">
    <source>
        <dbReference type="ARBA" id="ARBA00022737"/>
    </source>
</evidence>
<organism evidence="4 5">
    <name type="scientific">Eiseniibacteriota bacterium</name>
    <dbReference type="NCBI Taxonomy" id="2212470"/>
    <lineage>
        <taxon>Bacteria</taxon>
        <taxon>Candidatus Eiseniibacteriota</taxon>
    </lineage>
</organism>
<feature type="domain" description="Periplasmic copper-binding protein NosD beta helix" evidence="3">
    <location>
        <begin position="61"/>
        <end position="244"/>
    </location>
</feature>